<sequence>MVTTGELVPNFTGIAAPIVVNGWCDASVGVVIPKERKHDEKVLADEVIALARNIALGLT</sequence>
<protein>
    <recommendedName>
        <fullName evidence="3">IclR-ED domain-containing protein</fullName>
    </recommendedName>
</protein>
<evidence type="ECO:0000313" key="2">
    <source>
        <dbReference type="Proteomes" id="UP001597024"/>
    </source>
</evidence>
<dbReference type="SUPFAM" id="SSF55781">
    <property type="entry name" value="GAF domain-like"/>
    <property type="match status" value="1"/>
</dbReference>
<keyword evidence="2" id="KW-1185">Reference proteome</keyword>
<evidence type="ECO:0000313" key="1">
    <source>
        <dbReference type="EMBL" id="MFD0887010.1"/>
    </source>
</evidence>
<reference evidence="2" key="1">
    <citation type="journal article" date="2019" name="Int. J. Syst. Evol. Microbiol.">
        <title>The Global Catalogue of Microorganisms (GCM) 10K type strain sequencing project: providing services to taxonomists for standard genome sequencing and annotation.</title>
        <authorList>
            <consortium name="The Broad Institute Genomics Platform"/>
            <consortium name="The Broad Institute Genome Sequencing Center for Infectious Disease"/>
            <person name="Wu L."/>
            <person name="Ma J."/>
        </authorList>
    </citation>
    <scope>NUCLEOTIDE SEQUENCE [LARGE SCALE GENOMIC DNA]</scope>
    <source>
        <strain evidence="2">CCUG 62974</strain>
    </source>
</reference>
<proteinExistence type="predicted"/>
<organism evidence="1 2">
    <name type="scientific">Streptosporangium algeriense</name>
    <dbReference type="NCBI Taxonomy" id="1682748"/>
    <lineage>
        <taxon>Bacteria</taxon>
        <taxon>Bacillati</taxon>
        <taxon>Actinomycetota</taxon>
        <taxon>Actinomycetes</taxon>
        <taxon>Streptosporangiales</taxon>
        <taxon>Streptosporangiaceae</taxon>
        <taxon>Streptosporangium</taxon>
    </lineage>
</organism>
<name>A0ABW3DT27_9ACTN</name>
<dbReference type="EMBL" id="JBHTHX010000782">
    <property type="protein sequence ID" value="MFD0887010.1"/>
    <property type="molecule type" value="Genomic_DNA"/>
</dbReference>
<dbReference type="InterPro" id="IPR029016">
    <property type="entry name" value="GAF-like_dom_sf"/>
</dbReference>
<gene>
    <name evidence="1" type="ORF">ACFQ08_20890</name>
</gene>
<comment type="caution">
    <text evidence="1">The sequence shown here is derived from an EMBL/GenBank/DDBJ whole genome shotgun (WGS) entry which is preliminary data.</text>
</comment>
<dbReference type="Proteomes" id="UP001597024">
    <property type="component" value="Unassembled WGS sequence"/>
</dbReference>
<evidence type="ECO:0008006" key="3">
    <source>
        <dbReference type="Google" id="ProtNLM"/>
    </source>
</evidence>
<accession>A0ABW3DT27</accession>
<dbReference type="Gene3D" id="3.30.450.40">
    <property type="match status" value="1"/>
</dbReference>